<feature type="domain" description="Lsr2 DNA-binding" evidence="4">
    <location>
        <begin position="78"/>
        <end position="113"/>
    </location>
</feature>
<reference evidence="5 6" key="1">
    <citation type="submission" date="2019-06" db="EMBL/GenBank/DDBJ databases">
        <title>Tsukamurella conjunctivitidis sp. nov., Tsukamurella assacharolytica sp. nov. and Tsukamurella sputae sp. nov. isolated from patients with conjunctivitis, bacteraemia (lymphoma) and respiratory infection (sputum) in Hong Kong.</title>
        <authorList>
            <person name="Teng J.L.L."/>
            <person name="Lee H.H."/>
            <person name="Fong J.Y.H."/>
            <person name="Fok K.M.N."/>
            <person name="Lau S.K.P."/>
            <person name="Woo P.C.Y."/>
        </authorList>
    </citation>
    <scope>NUCLEOTIDE SEQUENCE [LARGE SCALE GENOMIC DNA]</scope>
    <source>
        <strain evidence="5 6">HKU71</strain>
    </source>
</reference>
<dbReference type="AlphaFoldDB" id="A0A5C5R8P2"/>
<dbReference type="OrthoDB" id="4113332at2"/>
<dbReference type="InterPro" id="IPR024412">
    <property type="entry name" value="Lsr2_dim_dom"/>
</dbReference>
<keyword evidence="1" id="KW-0238">DNA-binding</keyword>
<dbReference type="Gene3D" id="3.30.60.230">
    <property type="entry name" value="Lsr2, dimerization domain"/>
    <property type="match status" value="1"/>
</dbReference>
<dbReference type="Pfam" id="PF11774">
    <property type="entry name" value="Lsr2"/>
    <property type="match status" value="1"/>
</dbReference>
<dbReference type="EMBL" id="VIGW01000009">
    <property type="protein sequence ID" value="TWS18425.1"/>
    <property type="molecule type" value="Genomic_DNA"/>
</dbReference>
<dbReference type="GO" id="GO:0003677">
    <property type="term" value="F:DNA binding"/>
    <property type="evidence" value="ECO:0007669"/>
    <property type="project" value="UniProtKB-KW"/>
</dbReference>
<accession>A0A5C5R8P2</accession>
<protein>
    <submittedName>
        <fullName evidence="5">Lsr2 family protein</fullName>
    </submittedName>
</protein>
<feature type="region of interest" description="Disordered" evidence="2">
    <location>
        <begin position="52"/>
        <end position="83"/>
    </location>
</feature>
<dbReference type="RefSeq" id="WP_068626349.1">
    <property type="nucleotide sequence ID" value="NZ_VIGW01000009.1"/>
</dbReference>
<dbReference type="GO" id="GO:0016746">
    <property type="term" value="F:acyltransferase activity"/>
    <property type="evidence" value="ECO:0007669"/>
    <property type="project" value="InterPro"/>
</dbReference>
<feature type="domain" description="Lsr2 dimerization" evidence="3">
    <location>
        <begin position="1"/>
        <end position="59"/>
    </location>
</feature>
<sequence length="114" mass="12564">MARKVTVTLTDDLDDTLTADETLQFALDGVQYEIDLSAKNAGKLRKALEPYKEAARRTGGRKQSSTPASARRSRATIDREQSKAIREWAKGAGHQVSERGRISQDVIDAYNAAK</sequence>
<evidence type="ECO:0000256" key="2">
    <source>
        <dbReference type="SAM" id="MobiDB-lite"/>
    </source>
</evidence>
<name>A0A5C5R8P2_9ACTN</name>
<evidence type="ECO:0000256" key="1">
    <source>
        <dbReference type="ARBA" id="ARBA00023125"/>
    </source>
</evidence>
<dbReference type="Gene3D" id="4.10.320.10">
    <property type="entry name" value="E3-binding domain"/>
    <property type="match status" value="1"/>
</dbReference>
<comment type="caution">
    <text evidence="5">The sequence shown here is derived from an EMBL/GenBank/DDBJ whole genome shotgun (WGS) entry which is preliminary data.</text>
</comment>
<proteinExistence type="predicted"/>
<dbReference type="InterPro" id="IPR055370">
    <property type="entry name" value="Lsr2_DNA-bd"/>
</dbReference>
<dbReference type="InterPro" id="IPR042261">
    <property type="entry name" value="Lsr2-like_dimerization"/>
</dbReference>
<keyword evidence="6" id="KW-1185">Reference proteome</keyword>
<evidence type="ECO:0000313" key="5">
    <source>
        <dbReference type="EMBL" id="TWS18425.1"/>
    </source>
</evidence>
<gene>
    <name evidence="5" type="ORF">FK529_15095</name>
</gene>
<dbReference type="InterPro" id="IPR036625">
    <property type="entry name" value="E3-bd_dom_sf"/>
</dbReference>
<evidence type="ECO:0000313" key="6">
    <source>
        <dbReference type="Proteomes" id="UP000317291"/>
    </source>
</evidence>
<organism evidence="5 6">
    <name type="scientific">Tsukamurella asaccharolytica</name>
    <dbReference type="NCBI Taxonomy" id="2592067"/>
    <lineage>
        <taxon>Bacteria</taxon>
        <taxon>Bacillati</taxon>
        <taxon>Actinomycetota</taxon>
        <taxon>Actinomycetes</taxon>
        <taxon>Mycobacteriales</taxon>
        <taxon>Tsukamurellaceae</taxon>
        <taxon>Tsukamurella</taxon>
    </lineage>
</organism>
<dbReference type="Pfam" id="PF23359">
    <property type="entry name" value="Lsr2_DNA-bd"/>
    <property type="match status" value="1"/>
</dbReference>
<evidence type="ECO:0000259" key="3">
    <source>
        <dbReference type="Pfam" id="PF11774"/>
    </source>
</evidence>
<evidence type="ECO:0000259" key="4">
    <source>
        <dbReference type="Pfam" id="PF23359"/>
    </source>
</evidence>
<dbReference type="Proteomes" id="UP000317291">
    <property type="component" value="Unassembled WGS sequence"/>
</dbReference>